<dbReference type="InterPro" id="IPR000782">
    <property type="entry name" value="FAS1_domain"/>
</dbReference>
<feature type="domain" description="FAS1" evidence="1">
    <location>
        <begin position="166"/>
        <end position="293"/>
    </location>
</feature>
<dbReference type="InterPro" id="IPR036378">
    <property type="entry name" value="FAS1_dom_sf"/>
</dbReference>
<dbReference type="PANTHER" id="PTHR10900:SF77">
    <property type="entry name" value="FI19380P1"/>
    <property type="match status" value="1"/>
</dbReference>
<evidence type="ECO:0000313" key="3">
    <source>
        <dbReference type="Proteomes" id="UP000813444"/>
    </source>
</evidence>
<organism evidence="2 3">
    <name type="scientific">Stachybotrys elegans</name>
    <dbReference type="NCBI Taxonomy" id="80388"/>
    <lineage>
        <taxon>Eukaryota</taxon>
        <taxon>Fungi</taxon>
        <taxon>Dikarya</taxon>
        <taxon>Ascomycota</taxon>
        <taxon>Pezizomycotina</taxon>
        <taxon>Sordariomycetes</taxon>
        <taxon>Hypocreomycetidae</taxon>
        <taxon>Hypocreales</taxon>
        <taxon>Stachybotryaceae</taxon>
        <taxon>Stachybotrys</taxon>
    </lineage>
</organism>
<evidence type="ECO:0000313" key="2">
    <source>
        <dbReference type="EMBL" id="KAH7322574.1"/>
    </source>
</evidence>
<dbReference type="PROSITE" id="PS50213">
    <property type="entry name" value="FAS1"/>
    <property type="match status" value="2"/>
</dbReference>
<sequence>MALAGLAAAQTNRNSSLTSVLDSQNSSLSLLNGLIQGSSETQRMLNSLSNVTFLAPSNDAVANLIGTGNASSTVLANPGLFEAILLYHILNGTYYASNITNITTFIPTHLTNQSFTNVTGGQVVGAVSNSGNVSFLSALRSESNVERADLNFTGGTIHIIDQVLNIPMNVTDTAVQTNLSASYGAIDRADLGQRIDDLRNITVFAPDNAAFREIASVAGNLSSSVLADILEYHVVQGPIGYSSTLTNSSLTTLNGRDVNITVVNQTVYVNEARVVIPDVLIANGVLHVVDGVLNPNNTQSSNPTNTAPAFSGASSASDVPFTSGVPTATNVATGIQEATSSLETSTSTELAVPMATGAVYMGALFGGAAAIMNGL</sequence>
<dbReference type="OrthoDB" id="286301at2759"/>
<comment type="caution">
    <text evidence="2">The sequence shown here is derived from an EMBL/GenBank/DDBJ whole genome shotgun (WGS) entry which is preliminary data.</text>
</comment>
<dbReference type="InterPro" id="IPR050904">
    <property type="entry name" value="Adhesion/Biosynth-related"/>
</dbReference>
<protein>
    <submittedName>
        <fullName evidence="2">FAS1 domain-containing protein</fullName>
    </submittedName>
</protein>
<dbReference type="Gene3D" id="2.30.180.10">
    <property type="entry name" value="FAS1 domain"/>
    <property type="match status" value="2"/>
</dbReference>
<dbReference type="AlphaFoldDB" id="A0A8K0SWV9"/>
<dbReference type="Proteomes" id="UP000813444">
    <property type="component" value="Unassembled WGS sequence"/>
</dbReference>
<dbReference type="FunFam" id="2.30.180.10:FF:000032">
    <property type="entry name" value="Fasciclin domain-containing protein, putative"/>
    <property type="match status" value="1"/>
</dbReference>
<dbReference type="SUPFAM" id="SSF82153">
    <property type="entry name" value="FAS1 domain"/>
    <property type="match status" value="2"/>
</dbReference>
<dbReference type="PANTHER" id="PTHR10900">
    <property type="entry name" value="PERIOSTIN-RELATED"/>
    <property type="match status" value="1"/>
</dbReference>
<dbReference type="GO" id="GO:0016236">
    <property type="term" value="P:macroautophagy"/>
    <property type="evidence" value="ECO:0007669"/>
    <property type="project" value="TreeGrafter"/>
</dbReference>
<name>A0A8K0SWV9_9HYPO</name>
<evidence type="ECO:0000259" key="1">
    <source>
        <dbReference type="PROSITE" id="PS50213"/>
    </source>
</evidence>
<dbReference type="Pfam" id="PF02469">
    <property type="entry name" value="Fasciclin"/>
    <property type="match status" value="2"/>
</dbReference>
<dbReference type="GO" id="GO:0000329">
    <property type="term" value="C:fungal-type vacuole membrane"/>
    <property type="evidence" value="ECO:0007669"/>
    <property type="project" value="TreeGrafter"/>
</dbReference>
<proteinExistence type="predicted"/>
<accession>A0A8K0SWV9</accession>
<keyword evidence="3" id="KW-1185">Reference proteome</keyword>
<reference evidence="2" key="1">
    <citation type="journal article" date="2021" name="Nat. Commun.">
        <title>Genetic determinants of endophytism in the Arabidopsis root mycobiome.</title>
        <authorList>
            <person name="Mesny F."/>
            <person name="Miyauchi S."/>
            <person name="Thiergart T."/>
            <person name="Pickel B."/>
            <person name="Atanasova L."/>
            <person name="Karlsson M."/>
            <person name="Huettel B."/>
            <person name="Barry K.W."/>
            <person name="Haridas S."/>
            <person name="Chen C."/>
            <person name="Bauer D."/>
            <person name="Andreopoulos W."/>
            <person name="Pangilinan J."/>
            <person name="LaButti K."/>
            <person name="Riley R."/>
            <person name="Lipzen A."/>
            <person name="Clum A."/>
            <person name="Drula E."/>
            <person name="Henrissat B."/>
            <person name="Kohler A."/>
            <person name="Grigoriev I.V."/>
            <person name="Martin F.M."/>
            <person name="Hacquard S."/>
        </authorList>
    </citation>
    <scope>NUCLEOTIDE SEQUENCE</scope>
    <source>
        <strain evidence="2">MPI-CAGE-CH-0235</strain>
    </source>
</reference>
<dbReference type="EMBL" id="JAGPNK010000004">
    <property type="protein sequence ID" value="KAH7322574.1"/>
    <property type="molecule type" value="Genomic_DNA"/>
</dbReference>
<gene>
    <name evidence="2" type="ORF">B0I35DRAFT_476509</name>
</gene>
<dbReference type="SMART" id="SM00554">
    <property type="entry name" value="FAS1"/>
    <property type="match status" value="2"/>
</dbReference>
<feature type="domain" description="FAS1" evidence="1">
    <location>
        <begin position="14"/>
        <end position="164"/>
    </location>
</feature>